<dbReference type="InterPro" id="IPR050808">
    <property type="entry name" value="Phage_Integrase"/>
</dbReference>
<evidence type="ECO:0000256" key="3">
    <source>
        <dbReference type="ARBA" id="ARBA00023125"/>
    </source>
</evidence>
<keyword evidence="7" id="KW-1185">Reference proteome</keyword>
<dbReference type="Pfam" id="PF22022">
    <property type="entry name" value="Phage_int_M"/>
    <property type="match status" value="1"/>
</dbReference>
<evidence type="ECO:0000259" key="5">
    <source>
        <dbReference type="PROSITE" id="PS51898"/>
    </source>
</evidence>
<dbReference type="Gene3D" id="3.30.160.390">
    <property type="entry name" value="Integrase, DNA-binding domain"/>
    <property type="match status" value="1"/>
</dbReference>
<dbReference type="PANTHER" id="PTHR30629">
    <property type="entry name" value="PROPHAGE INTEGRASE"/>
    <property type="match status" value="1"/>
</dbReference>
<accession>A0ABU6HGF3</accession>
<dbReference type="GO" id="GO:0003677">
    <property type="term" value="F:DNA binding"/>
    <property type="evidence" value="ECO:0007669"/>
    <property type="project" value="UniProtKB-KW"/>
</dbReference>
<evidence type="ECO:0000313" key="6">
    <source>
        <dbReference type="EMBL" id="MEC3861542.1"/>
    </source>
</evidence>
<dbReference type="InterPro" id="IPR010998">
    <property type="entry name" value="Integrase_recombinase_N"/>
</dbReference>
<comment type="similarity">
    <text evidence="1">Belongs to the 'phage' integrase family.</text>
</comment>
<evidence type="ECO:0000256" key="2">
    <source>
        <dbReference type="ARBA" id="ARBA00022908"/>
    </source>
</evidence>
<dbReference type="Pfam" id="PF00589">
    <property type="entry name" value="Phage_integrase"/>
    <property type="match status" value="1"/>
</dbReference>
<keyword evidence="4" id="KW-0233">DNA recombination</keyword>
<dbReference type="CDD" id="cd00801">
    <property type="entry name" value="INT_P4_C"/>
    <property type="match status" value="1"/>
</dbReference>
<dbReference type="InterPro" id="IPR011010">
    <property type="entry name" value="DNA_brk_join_enz"/>
</dbReference>
<sequence length="443" mass="51329">MSTLKAAELPTLAPKKYHDGDGLYFDKKKRGACWLYKYTLNGSAREMGLGSYPEVSLRTAREEATKARALKARGIDPIDERAAVRRRGTTFEKAAREYWQVHCQHYAKPENWINGMELNVFPHIGRKPIASLTAEDLIKFLKPIWGREKTRKLRHWINAVIGYVAFDDPRVDRDLMKLVDNKLGPQNIEYDNLTAVPWADIPKLWQALPPTLVGLSMKVLILTGQRVNPIIRADWSEFDFKEKVWIIPPGRIKRWKLPYRVPLSKTMIEVLREAGRLWGKEGLVFPSPTSKSGRLSNNAHRLWLHKHEWRDEEGELATAHGLRSAFRTWMEDAKPPVEWRLAEHILQHMGSLGNQTEQAYLRTDKLEHRREVMDAWAEFVVSGVKSAQAYQHWQDALDAQAERGGRTLREVEDWARMDADGQKIEAEHLEKLRQDNERRLRDG</sequence>
<evidence type="ECO:0000313" key="7">
    <source>
        <dbReference type="Proteomes" id="UP001348149"/>
    </source>
</evidence>
<dbReference type="Gene3D" id="1.10.443.10">
    <property type="entry name" value="Intergrase catalytic core"/>
    <property type="match status" value="1"/>
</dbReference>
<keyword evidence="3 6" id="KW-0238">DNA-binding</keyword>
<reference evidence="6 7" key="1">
    <citation type="submission" date="2024-01" db="EMBL/GenBank/DDBJ databases">
        <title>Mesobacterium rodlantinim sp. nov., isolated from shallow sea hydrothermal systems off Kueishantao Island.</title>
        <authorList>
            <person name="Su Z."/>
            <person name="Tang K."/>
        </authorList>
    </citation>
    <scope>NUCLEOTIDE SEQUENCE [LARGE SCALE GENOMIC DNA]</scope>
    <source>
        <strain evidence="6 7">TK19101</strain>
    </source>
</reference>
<dbReference type="InterPro" id="IPR002104">
    <property type="entry name" value="Integrase_catalytic"/>
</dbReference>
<evidence type="ECO:0000256" key="4">
    <source>
        <dbReference type="ARBA" id="ARBA00023172"/>
    </source>
</evidence>
<dbReference type="Proteomes" id="UP001348149">
    <property type="component" value="Unassembled WGS sequence"/>
</dbReference>
<dbReference type="RefSeq" id="WP_326297261.1">
    <property type="nucleotide sequence ID" value="NZ_JAYLLH010000011.1"/>
</dbReference>
<dbReference type="Pfam" id="PF13356">
    <property type="entry name" value="Arm-DNA-bind_3"/>
    <property type="match status" value="1"/>
</dbReference>
<dbReference type="InterPro" id="IPR053876">
    <property type="entry name" value="Phage_int_M"/>
</dbReference>
<comment type="caution">
    <text evidence="6">The sequence shown here is derived from an EMBL/GenBank/DDBJ whole genome shotgun (WGS) entry which is preliminary data.</text>
</comment>
<dbReference type="EMBL" id="JAYLLH010000011">
    <property type="protein sequence ID" value="MEC3861542.1"/>
    <property type="molecule type" value="Genomic_DNA"/>
</dbReference>
<proteinExistence type="inferred from homology"/>
<evidence type="ECO:0000256" key="1">
    <source>
        <dbReference type="ARBA" id="ARBA00008857"/>
    </source>
</evidence>
<dbReference type="InterPro" id="IPR025166">
    <property type="entry name" value="Integrase_DNA_bind_dom"/>
</dbReference>
<organism evidence="6 7">
    <name type="scientific">Mesobacterium hydrothermale</name>
    <dbReference type="NCBI Taxonomy" id="3111907"/>
    <lineage>
        <taxon>Bacteria</taxon>
        <taxon>Pseudomonadati</taxon>
        <taxon>Pseudomonadota</taxon>
        <taxon>Alphaproteobacteria</taxon>
        <taxon>Rhodobacterales</taxon>
        <taxon>Roseobacteraceae</taxon>
        <taxon>Mesobacterium</taxon>
    </lineage>
</organism>
<gene>
    <name evidence="6" type="ORF">VK792_09625</name>
</gene>
<name>A0ABU6HGF3_9RHOB</name>
<dbReference type="InterPro" id="IPR038488">
    <property type="entry name" value="Integrase_DNA-bd_sf"/>
</dbReference>
<dbReference type="PANTHER" id="PTHR30629:SF2">
    <property type="entry name" value="PROPHAGE INTEGRASE INTS-RELATED"/>
    <property type="match status" value="1"/>
</dbReference>
<protein>
    <submittedName>
        <fullName evidence="6">Integrase arm-type DNA-binding domain-containing protein</fullName>
    </submittedName>
</protein>
<keyword evidence="2" id="KW-0229">DNA integration</keyword>
<feature type="domain" description="Tyr recombinase" evidence="5">
    <location>
        <begin position="188"/>
        <end position="374"/>
    </location>
</feature>
<dbReference type="Gene3D" id="1.10.150.130">
    <property type="match status" value="1"/>
</dbReference>
<dbReference type="SUPFAM" id="SSF56349">
    <property type="entry name" value="DNA breaking-rejoining enzymes"/>
    <property type="match status" value="1"/>
</dbReference>
<dbReference type="PROSITE" id="PS51898">
    <property type="entry name" value="TYR_RECOMBINASE"/>
    <property type="match status" value="1"/>
</dbReference>
<dbReference type="InterPro" id="IPR013762">
    <property type="entry name" value="Integrase-like_cat_sf"/>
</dbReference>